<feature type="transmembrane region" description="Helical" evidence="9">
    <location>
        <begin position="261"/>
        <end position="281"/>
    </location>
</feature>
<evidence type="ECO:0000256" key="8">
    <source>
        <dbReference type="RuleBase" id="RU003923"/>
    </source>
</evidence>
<gene>
    <name evidence="11" type="ORF">ACD_3C00197G0001</name>
</gene>
<evidence type="ECO:0000259" key="10">
    <source>
        <dbReference type="Pfam" id="PF00482"/>
    </source>
</evidence>
<evidence type="ECO:0000256" key="1">
    <source>
        <dbReference type="ARBA" id="ARBA00004651"/>
    </source>
</evidence>
<keyword evidence="4" id="KW-1003">Cell membrane</keyword>
<dbReference type="PANTHER" id="PTHR30012:SF0">
    <property type="entry name" value="TYPE II SECRETION SYSTEM PROTEIN F-RELATED"/>
    <property type="match status" value="1"/>
</dbReference>
<dbReference type="EMBL" id="AMFJ01000471">
    <property type="protein sequence ID" value="EKE27502.1"/>
    <property type="molecule type" value="Genomic_DNA"/>
</dbReference>
<feature type="domain" description="Type II secretion system protein GspF" evidence="10">
    <location>
        <begin position="60"/>
        <end position="183"/>
    </location>
</feature>
<keyword evidence="3 8" id="KW-0813">Transport</keyword>
<dbReference type="PRINTS" id="PR00812">
    <property type="entry name" value="BCTERIALGSPF"/>
</dbReference>
<comment type="subcellular location">
    <subcellularLocation>
        <location evidence="1 8">Cell membrane</location>
        <topology evidence="1 8">Multi-pass membrane protein</topology>
    </subcellularLocation>
</comment>
<evidence type="ECO:0000313" key="11">
    <source>
        <dbReference type="EMBL" id="EKE27502.1"/>
    </source>
</evidence>
<evidence type="ECO:0000256" key="6">
    <source>
        <dbReference type="ARBA" id="ARBA00022989"/>
    </source>
</evidence>
<evidence type="ECO:0000256" key="4">
    <source>
        <dbReference type="ARBA" id="ARBA00022475"/>
    </source>
</evidence>
<dbReference type="InterPro" id="IPR001992">
    <property type="entry name" value="T2SS_GspF/T4SS_PilC_CS"/>
</dbReference>
<keyword evidence="6 9" id="KW-1133">Transmembrane helix</keyword>
<dbReference type="Gene3D" id="1.20.81.30">
    <property type="entry name" value="Type II secretion system (T2SS), domain F"/>
    <property type="match status" value="2"/>
</dbReference>
<proteinExistence type="inferred from homology"/>
<evidence type="ECO:0000256" key="5">
    <source>
        <dbReference type="ARBA" id="ARBA00022692"/>
    </source>
</evidence>
<dbReference type="PANTHER" id="PTHR30012">
    <property type="entry name" value="GENERAL SECRETION PATHWAY PROTEIN"/>
    <property type="match status" value="1"/>
</dbReference>
<dbReference type="InterPro" id="IPR003004">
    <property type="entry name" value="GspF/PilC"/>
</dbReference>
<dbReference type="AlphaFoldDB" id="K2G029"/>
<dbReference type="GO" id="GO:0005886">
    <property type="term" value="C:plasma membrane"/>
    <property type="evidence" value="ECO:0007669"/>
    <property type="project" value="UniProtKB-SubCell"/>
</dbReference>
<dbReference type="GO" id="GO:0009306">
    <property type="term" value="P:protein secretion"/>
    <property type="evidence" value="ECO:0007669"/>
    <property type="project" value="InterPro"/>
</dbReference>
<evidence type="ECO:0000256" key="3">
    <source>
        <dbReference type="ARBA" id="ARBA00022448"/>
    </source>
</evidence>
<dbReference type="PROSITE" id="PS00874">
    <property type="entry name" value="T2SP_F"/>
    <property type="match status" value="1"/>
</dbReference>
<dbReference type="InterPro" id="IPR042094">
    <property type="entry name" value="T2SS_GspF_sf"/>
</dbReference>
<feature type="transmembrane region" description="Helical" evidence="9">
    <location>
        <begin position="202"/>
        <end position="227"/>
    </location>
</feature>
<keyword evidence="5 8" id="KW-0812">Transmembrane</keyword>
<feature type="transmembrane region" description="Helical" evidence="9">
    <location>
        <begin position="159"/>
        <end position="182"/>
    </location>
</feature>
<comment type="similarity">
    <text evidence="2 8">Belongs to the GSP F family.</text>
</comment>
<evidence type="ECO:0000256" key="7">
    <source>
        <dbReference type="ARBA" id="ARBA00023136"/>
    </source>
</evidence>
<evidence type="ECO:0000256" key="9">
    <source>
        <dbReference type="SAM" id="Phobius"/>
    </source>
</evidence>
<organism evidence="11">
    <name type="scientific">uncultured bacterium</name>
    <name type="common">gcode 4</name>
    <dbReference type="NCBI Taxonomy" id="1234023"/>
    <lineage>
        <taxon>Bacteria</taxon>
        <taxon>environmental samples</taxon>
    </lineage>
</organism>
<comment type="caution">
    <text evidence="11">The sequence shown here is derived from an EMBL/GenBank/DDBJ whole genome shotgun (WGS) entry which is preliminary data.</text>
</comment>
<protein>
    <recommendedName>
        <fullName evidence="10">Type II secretion system protein GspF domain-containing protein</fullName>
    </recommendedName>
</protein>
<sequence>MFWKRKFLDINWNFDSAPFMQILQDSRHCIKTGKKPSMKIKREINSIIIWWIAWKEIWQFINKLWSFLTSWIDLKTSFWILTKQVKNPKLKQIVNEIRWNLNHWLSISDTLKQYAKYFDPLIISLIEVWEKTWNLPRVLLELDKKLLDSIELKSKIKWALIYPVILIFITLMMVIFMLTFILPKITSAFTKTWVEMPPLTMFMIHISDFFLNHYILIIVWLIVFFFSFLAFKSTHTGKLVLWSIMLRIPVFWFIARQWNVILFINSLSLLLDSWVLVLEALETTANVVWNIHYKKDIIRVKNEVETWIKLSNAMWLNVSWQDIIFKNDYFPEDLVHMISIWEETGTIGRSVEKVWINYSKELKRYISNLMTMLEPFIIVFVWALVWTIIVAIMLPLFNLTKVAWKM</sequence>
<feature type="transmembrane region" description="Helical" evidence="9">
    <location>
        <begin position="373"/>
        <end position="397"/>
    </location>
</feature>
<dbReference type="InterPro" id="IPR018076">
    <property type="entry name" value="T2SS_GspF_dom"/>
</dbReference>
<evidence type="ECO:0000256" key="2">
    <source>
        <dbReference type="ARBA" id="ARBA00005745"/>
    </source>
</evidence>
<dbReference type="Pfam" id="PF00482">
    <property type="entry name" value="T2SSF"/>
    <property type="match status" value="2"/>
</dbReference>
<feature type="transmembrane region" description="Helical" evidence="9">
    <location>
        <begin position="239"/>
        <end position="255"/>
    </location>
</feature>
<name>K2G029_9BACT</name>
<keyword evidence="7 9" id="KW-0472">Membrane</keyword>
<accession>K2G029</accession>
<reference evidence="11" key="1">
    <citation type="journal article" date="2012" name="Science">
        <title>Fermentation, hydrogen, and sulfur metabolism in multiple uncultivated bacterial phyla.</title>
        <authorList>
            <person name="Wrighton K.C."/>
            <person name="Thomas B.C."/>
            <person name="Sharon I."/>
            <person name="Miller C.S."/>
            <person name="Castelle C.J."/>
            <person name="VerBerkmoes N.C."/>
            <person name="Wilkins M.J."/>
            <person name="Hettich R.L."/>
            <person name="Lipton M.S."/>
            <person name="Williams K.H."/>
            <person name="Long P.E."/>
            <person name="Banfield J.F."/>
        </authorList>
    </citation>
    <scope>NUCLEOTIDE SEQUENCE [LARGE SCALE GENOMIC DNA]</scope>
</reference>
<feature type="domain" description="Type II secretion system protein GspF" evidence="10">
    <location>
        <begin position="263"/>
        <end position="395"/>
    </location>
</feature>